<reference evidence="2 3" key="1">
    <citation type="submission" date="2018-06" db="EMBL/GenBank/DDBJ databases">
        <title>WGS assembly of Brassica rapa FPsc.</title>
        <authorList>
            <person name="Bowman J."/>
            <person name="Kohchi T."/>
            <person name="Yamato K."/>
            <person name="Jenkins J."/>
            <person name="Shu S."/>
            <person name="Ishizaki K."/>
            <person name="Yamaoka S."/>
            <person name="Nishihama R."/>
            <person name="Nakamura Y."/>
            <person name="Berger F."/>
            <person name="Adam C."/>
            <person name="Aki S."/>
            <person name="Althoff F."/>
            <person name="Araki T."/>
            <person name="Arteaga-Vazquez M."/>
            <person name="Balasubrmanian S."/>
            <person name="Bauer D."/>
            <person name="Boehm C."/>
            <person name="Briginshaw L."/>
            <person name="Caballero-Perez J."/>
            <person name="Catarino B."/>
            <person name="Chen F."/>
            <person name="Chiyoda S."/>
            <person name="Chovatia M."/>
            <person name="Davies K."/>
            <person name="Delmans M."/>
            <person name="Demura T."/>
            <person name="Dierschke T."/>
            <person name="Dolan L."/>
            <person name="Dorantes-Acosta A."/>
            <person name="Eklund D."/>
            <person name="Florent S."/>
            <person name="Flores-Sandoval E."/>
            <person name="Fujiyama A."/>
            <person name="Fukuzawa H."/>
            <person name="Galik B."/>
            <person name="Grimanelli D."/>
            <person name="Grimwood J."/>
            <person name="Grossniklaus U."/>
            <person name="Hamada T."/>
            <person name="Haseloff J."/>
            <person name="Hetherington A."/>
            <person name="Higo A."/>
            <person name="Hirakawa Y."/>
            <person name="Hundley H."/>
            <person name="Ikeda Y."/>
            <person name="Inoue K."/>
            <person name="Inoue S."/>
            <person name="Ishida S."/>
            <person name="Jia Q."/>
            <person name="Kakita M."/>
            <person name="Kanazawa T."/>
            <person name="Kawai Y."/>
            <person name="Kawashima T."/>
            <person name="Kennedy M."/>
            <person name="Kinose K."/>
            <person name="Kinoshita T."/>
            <person name="Kohara Y."/>
            <person name="Koide E."/>
            <person name="Komatsu K."/>
            <person name="Kopischke S."/>
            <person name="Kubo M."/>
            <person name="Kyozuka J."/>
            <person name="Lagercrantz U."/>
            <person name="Lin S."/>
            <person name="Lindquist E."/>
            <person name="Lipzen A."/>
            <person name="Lu C."/>
            <person name="Luna E."/>
            <person name="Martienssen R."/>
            <person name="Minamino N."/>
            <person name="Mizutani M."/>
            <person name="Mizutani M."/>
            <person name="Mochizuki N."/>
            <person name="Monte I."/>
            <person name="Mosher R."/>
            <person name="Nagasaki H."/>
            <person name="Nakagami H."/>
            <person name="Naramoto S."/>
            <person name="Nishitani K."/>
            <person name="Ohtani M."/>
            <person name="Okamoto T."/>
            <person name="Okumura M."/>
            <person name="Phillips J."/>
            <person name="Pollak B."/>
            <person name="Reinders A."/>
            <person name="Roevekamp M."/>
            <person name="Sano R."/>
            <person name="Sawa S."/>
            <person name="Schmid M."/>
            <person name="Shirakawa M."/>
            <person name="Solano R."/>
            <person name="Spunde A."/>
            <person name="Suetsugu N."/>
            <person name="Sugano S."/>
            <person name="Sugiyama A."/>
            <person name="Sun R."/>
            <person name="Suzuki Y."/>
            <person name="Takenaka M."/>
            <person name="Takezawa D."/>
            <person name="Tomogane H."/>
            <person name="Tsuzuki M."/>
            <person name="Ueda T."/>
            <person name="Umeda M."/>
            <person name="Ward J."/>
            <person name="Watanabe Y."/>
            <person name="Yazaki K."/>
            <person name="Yokoyama R."/>
            <person name="Yoshitake Y."/>
            <person name="Yotsui I."/>
            <person name="Zachgo S."/>
            <person name="Schmutz J."/>
        </authorList>
    </citation>
    <scope>NUCLEOTIDE SEQUENCE [LARGE SCALE GENOMIC DNA]</scope>
    <source>
        <strain evidence="3">cv. B-3</strain>
    </source>
</reference>
<name>A0A398AND0_BRACM</name>
<evidence type="ECO:0000313" key="3">
    <source>
        <dbReference type="Proteomes" id="UP000264353"/>
    </source>
</evidence>
<accession>A0A398AND0</accession>
<protein>
    <submittedName>
        <fullName evidence="2">Uncharacterized protein</fullName>
    </submittedName>
</protein>
<sequence length="75" mass="8442">MFGEREPRPGAVRGERRDKGRGRVLRVEAGRGFESETVCSERTDRGNATRTEAIRGRYRSYLIHLFFGSNPGLSG</sequence>
<evidence type="ECO:0000256" key="1">
    <source>
        <dbReference type="SAM" id="MobiDB-lite"/>
    </source>
</evidence>
<proteinExistence type="predicted"/>
<organism evidence="2 3">
    <name type="scientific">Brassica campestris</name>
    <name type="common">Field mustard</name>
    <dbReference type="NCBI Taxonomy" id="3711"/>
    <lineage>
        <taxon>Eukaryota</taxon>
        <taxon>Viridiplantae</taxon>
        <taxon>Streptophyta</taxon>
        <taxon>Embryophyta</taxon>
        <taxon>Tracheophyta</taxon>
        <taxon>Spermatophyta</taxon>
        <taxon>Magnoliopsida</taxon>
        <taxon>eudicotyledons</taxon>
        <taxon>Gunneridae</taxon>
        <taxon>Pentapetalae</taxon>
        <taxon>rosids</taxon>
        <taxon>malvids</taxon>
        <taxon>Brassicales</taxon>
        <taxon>Brassicaceae</taxon>
        <taxon>Brassiceae</taxon>
        <taxon>Brassica</taxon>
    </lineage>
</organism>
<dbReference type="AlphaFoldDB" id="A0A398AND0"/>
<dbReference type="EMBL" id="CM010628">
    <property type="protein sequence ID" value="RID79181.1"/>
    <property type="molecule type" value="Genomic_DNA"/>
</dbReference>
<evidence type="ECO:0000313" key="2">
    <source>
        <dbReference type="EMBL" id="RID79181.1"/>
    </source>
</evidence>
<feature type="region of interest" description="Disordered" evidence="1">
    <location>
        <begin position="1"/>
        <end position="21"/>
    </location>
</feature>
<dbReference type="Proteomes" id="UP000264353">
    <property type="component" value="Chromosome A1"/>
</dbReference>
<feature type="compositionally biased region" description="Basic and acidic residues" evidence="1">
    <location>
        <begin position="1"/>
        <end position="18"/>
    </location>
</feature>
<gene>
    <name evidence="2" type="ORF">BRARA_A01943</name>
</gene>